<evidence type="ECO:0008006" key="4">
    <source>
        <dbReference type="Google" id="ProtNLM"/>
    </source>
</evidence>
<comment type="caution">
    <text evidence="2">The sequence shown here is derived from an EMBL/GenBank/DDBJ whole genome shotgun (WGS) entry which is preliminary data.</text>
</comment>
<organism evidence="2 3">
    <name type="scientific">Streptomyces lannensis</name>
    <dbReference type="NCBI Taxonomy" id="766498"/>
    <lineage>
        <taxon>Bacteria</taxon>
        <taxon>Bacillati</taxon>
        <taxon>Actinomycetota</taxon>
        <taxon>Actinomycetes</taxon>
        <taxon>Kitasatosporales</taxon>
        <taxon>Streptomycetaceae</taxon>
        <taxon>Streptomyces</taxon>
    </lineage>
</organism>
<evidence type="ECO:0000313" key="3">
    <source>
        <dbReference type="Proteomes" id="UP001501563"/>
    </source>
</evidence>
<evidence type="ECO:0000256" key="1">
    <source>
        <dbReference type="ARBA" id="ARBA00022729"/>
    </source>
</evidence>
<keyword evidence="1" id="KW-0732">Signal</keyword>
<dbReference type="Pfam" id="PF13517">
    <property type="entry name" value="FG-GAP_3"/>
    <property type="match status" value="2"/>
</dbReference>
<keyword evidence="3" id="KW-1185">Reference proteome</keyword>
<protein>
    <recommendedName>
        <fullName evidence="4">VCBS repeat-containing protein</fullName>
    </recommendedName>
</protein>
<accession>A0ABP7K7N4</accession>
<gene>
    <name evidence="2" type="ORF">GCM10022207_32940</name>
</gene>
<dbReference type="Proteomes" id="UP001501563">
    <property type="component" value="Unassembled WGS sequence"/>
</dbReference>
<name>A0ABP7K7N4_9ACTN</name>
<sequence>MASIRTTRRRLGASVATVLAVTIGAGVLVSPGAVAAPAAMTAASATIGEAKLPLDAEIVSTGDTGYLTSRSDDSGGKVLEWHGYADGSVLPITGTTGYDSNSDIVVTSDGGSTVFLRDMTEGAGWSASYDLASEFKPGAKLVGVVGDNLFVKVPTGSGDYHELWQLARVDGVAKKTKRSSNPYSIDFKVVAATSNVMLVLSSNRVFPSPATFRTEYWKTRTTVNSDAPIEWGSGGNTAPWTQTSTGAYTADYEASVEYRGGVTELVVDGTGVHQRFAMDSSMSGAVIAGVTRDTLLYGVPGKAADEKLSPLYARSVKSSTAAPYKLLEHFSSVAHAPDGGLLVRGATAEADGLFRIWEGNDGLPSATLVADTGRVLAVKVTGSKAPTTVSLEKPGTTVPMEWTLSRPNATVDLTLTHTATGRKLTKRLPQQVSDSRFAFVWDGVLEGISAPNGAYTWQITATPTDGVGGPATAHGSFQVSRQANPHDFGNNGSTDVLARDASGALWRDDLFDWPSGSKVTTAKRTRIGTGWQVYNQIVAAGNLAGTSTGDLVARDASGVLWMYLGKGDGTFATRVKVGTGWQIYKKITAGSDLTGDGRPDLLATDASGVLWLYKGTGSSSAPFAGRARVGSGWKIYNQITAVGNIAGSTAGDLVARDTSGVLWLYQGNGKGNFSTRVRIGSGWNAFSHLAGAGDVTADGRPDLIAYGRNGTYVYRSTGSTTAPFSRLTTTLYAGEGTKFNSIA</sequence>
<reference evidence="3" key="1">
    <citation type="journal article" date="2019" name="Int. J. Syst. Evol. Microbiol.">
        <title>The Global Catalogue of Microorganisms (GCM) 10K type strain sequencing project: providing services to taxonomists for standard genome sequencing and annotation.</title>
        <authorList>
            <consortium name="The Broad Institute Genomics Platform"/>
            <consortium name="The Broad Institute Genome Sequencing Center for Infectious Disease"/>
            <person name="Wu L."/>
            <person name="Ma J."/>
        </authorList>
    </citation>
    <scope>NUCLEOTIDE SEQUENCE [LARGE SCALE GENOMIC DNA]</scope>
    <source>
        <strain evidence="3">JCM 16578</strain>
    </source>
</reference>
<dbReference type="RefSeq" id="WP_345548975.1">
    <property type="nucleotide sequence ID" value="NZ_BAAAZA010000008.1"/>
</dbReference>
<dbReference type="InterPro" id="IPR028994">
    <property type="entry name" value="Integrin_alpha_N"/>
</dbReference>
<dbReference type="SUPFAM" id="SSF69318">
    <property type="entry name" value="Integrin alpha N-terminal domain"/>
    <property type="match status" value="1"/>
</dbReference>
<dbReference type="Gene3D" id="2.115.10.10">
    <property type="entry name" value="Tachylectin 2"/>
    <property type="match status" value="1"/>
</dbReference>
<dbReference type="EMBL" id="BAAAZA010000008">
    <property type="protein sequence ID" value="GAA3865947.1"/>
    <property type="molecule type" value="Genomic_DNA"/>
</dbReference>
<evidence type="ECO:0000313" key="2">
    <source>
        <dbReference type="EMBL" id="GAA3865947.1"/>
    </source>
</evidence>
<dbReference type="InterPro" id="IPR013517">
    <property type="entry name" value="FG-GAP"/>
</dbReference>
<proteinExistence type="predicted"/>